<gene>
    <name evidence="1" type="ORF">DHETER_LOCUS806</name>
</gene>
<proteinExistence type="predicted"/>
<protein>
    <submittedName>
        <fullName evidence="1">13813_t:CDS:1</fullName>
    </submittedName>
</protein>
<sequence length="117" mass="13997">MFNPIHKAAKMLKQRGVDWDSYQKIEGYVQNQLENIQNEVKQIYHSEKSNNIELSKVAINVMTTLYESFKPYLAKALEVSDVEYVELVKMPKVELFEFDSYYYIVRWQDRYICLIIT</sequence>
<evidence type="ECO:0000313" key="1">
    <source>
        <dbReference type="EMBL" id="CAG8450468.1"/>
    </source>
</evidence>
<dbReference type="Proteomes" id="UP000789702">
    <property type="component" value="Unassembled WGS sequence"/>
</dbReference>
<accession>A0ACA9K428</accession>
<keyword evidence="2" id="KW-1185">Reference proteome</keyword>
<name>A0ACA9K428_9GLOM</name>
<organism evidence="1 2">
    <name type="scientific">Dentiscutata heterogama</name>
    <dbReference type="NCBI Taxonomy" id="1316150"/>
    <lineage>
        <taxon>Eukaryota</taxon>
        <taxon>Fungi</taxon>
        <taxon>Fungi incertae sedis</taxon>
        <taxon>Mucoromycota</taxon>
        <taxon>Glomeromycotina</taxon>
        <taxon>Glomeromycetes</taxon>
        <taxon>Diversisporales</taxon>
        <taxon>Gigasporaceae</taxon>
        <taxon>Dentiscutata</taxon>
    </lineage>
</organism>
<comment type="caution">
    <text evidence="1">The sequence shown here is derived from an EMBL/GenBank/DDBJ whole genome shotgun (WGS) entry which is preliminary data.</text>
</comment>
<evidence type="ECO:0000313" key="2">
    <source>
        <dbReference type="Proteomes" id="UP000789702"/>
    </source>
</evidence>
<dbReference type="EMBL" id="CAJVPU010000444">
    <property type="protein sequence ID" value="CAG8450468.1"/>
    <property type="molecule type" value="Genomic_DNA"/>
</dbReference>
<reference evidence="1" key="1">
    <citation type="submission" date="2021-06" db="EMBL/GenBank/DDBJ databases">
        <authorList>
            <person name="Kallberg Y."/>
            <person name="Tangrot J."/>
            <person name="Rosling A."/>
        </authorList>
    </citation>
    <scope>NUCLEOTIDE SEQUENCE</scope>
    <source>
        <strain evidence="1">IL203A</strain>
    </source>
</reference>